<dbReference type="InterPro" id="IPR050791">
    <property type="entry name" value="Aldo-Keto_reductase"/>
</dbReference>
<dbReference type="PANTHER" id="PTHR43625:SF40">
    <property type="entry name" value="ALDO-KETO REDUCTASE YAKC [NADP(+)]"/>
    <property type="match status" value="1"/>
</dbReference>
<dbReference type="Gene3D" id="3.20.20.100">
    <property type="entry name" value="NADP-dependent oxidoreductase domain"/>
    <property type="match status" value="1"/>
</dbReference>
<protein>
    <submittedName>
        <fullName evidence="3">Aryl-alcohol dehydrogenase-like predicted oxidoreductase</fullName>
    </submittedName>
</protein>
<dbReference type="InterPro" id="IPR023210">
    <property type="entry name" value="NADP_OxRdtase_dom"/>
</dbReference>
<proteinExistence type="predicted"/>
<dbReference type="GO" id="GO:0016491">
    <property type="term" value="F:oxidoreductase activity"/>
    <property type="evidence" value="ECO:0007669"/>
    <property type="project" value="UniProtKB-KW"/>
</dbReference>
<dbReference type="GO" id="GO:0005737">
    <property type="term" value="C:cytoplasm"/>
    <property type="evidence" value="ECO:0007669"/>
    <property type="project" value="TreeGrafter"/>
</dbReference>
<evidence type="ECO:0000259" key="2">
    <source>
        <dbReference type="Pfam" id="PF00248"/>
    </source>
</evidence>
<reference evidence="3 4" key="1">
    <citation type="submission" date="2020-08" db="EMBL/GenBank/DDBJ databases">
        <title>Genome sequencing of Purple Non-Sulfur Bacteria from various extreme environments.</title>
        <authorList>
            <person name="Mayer M."/>
        </authorList>
    </citation>
    <scope>NUCLEOTIDE SEQUENCE [LARGE SCALE GENOMIC DNA]</scope>
    <source>
        <strain evidence="3 4">JA131</strain>
    </source>
</reference>
<evidence type="ECO:0000313" key="4">
    <source>
        <dbReference type="Proteomes" id="UP000554286"/>
    </source>
</evidence>
<gene>
    <name evidence="3" type="ORF">GGD89_000023</name>
</gene>
<sequence length="328" mass="35533">MNRRHLGQGLDVSALGLGCMGMSEFYGDHDDAESLRVLNRAADLGITFLDTADMYGPHHNERLLGTFLKQRGRAGFEVATKCGIVRTDDPMARSLNSRPDYIRAACDASLQRLGIERIDLYYLHRYDGETPIEDVMGAFADLKAAGKIAHVGLSEVKAETLRAAHAVHPVTALQTEYSLWTRDVEAEVLPACRALGIGFVPYSPLGRGYLTGAFTADTALSADDFRAHLPRFQGAARDRNQAIVDVVRAIADEAGATPAQVAIAWVLSRGEHIVPIPGTKRVRYLEDNVAALTVSLSGDMMRTLDALMETHPVAGARYTPVGMATVDG</sequence>
<dbReference type="InterPro" id="IPR036812">
    <property type="entry name" value="NAD(P)_OxRdtase_dom_sf"/>
</dbReference>
<name>A0A7W6R9V3_9PROT</name>
<evidence type="ECO:0000256" key="1">
    <source>
        <dbReference type="ARBA" id="ARBA00023002"/>
    </source>
</evidence>
<organism evidence="3 4">
    <name type="scientific">Roseospira visakhapatnamensis</name>
    <dbReference type="NCBI Taxonomy" id="390880"/>
    <lineage>
        <taxon>Bacteria</taxon>
        <taxon>Pseudomonadati</taxon>
        <taxon>Pseudomonadota</taxon>
        <taxon>Alphaproteobacteria</taxon>
        <taxon>Rhodospirillales</taxon>
        <taxon>Rhodospirillaceae</taxon>
        <taxon>Roseospira</taxon>
    </lineage>
</organism>
<dbReference type="AlphaFoldDB" id="A0A7W6R9V3"/>
<keyword evidence="4" id="KW-1185">Reference proteome</keyword>
<dbReference type="Pfam" id="PF00248">
    <property type="entry name" value="Aldo_ket_red"/>
    <property type="match status" value="1"/>
</dbReference>
<dbReference type="SUPFAM" id="SSF51430">
    <property type="entry name" value="NAD(P)-linked oxidoreductase"/>
    <property type="match status" value="1"/>
</dbReference>
<dbReference type="PANTHER" id="PTHR43625">
    <property type="entry name" value="AFLATOXIN B1 ALDEHYDE REDUCTASE"/>
    <property type="match status" value="1"/>
</dbReference>
<dbReference type="Proteomes" id="UP000554286">
    <property type="component" value="Unassembled WGS sequence"/>
</dbReference>
<feature type="domain" description="NADP-dependent oxidoreductase" evidence="2">
    <location>
        <begin position="15"/>
        <end position="308"/>
    </location>
</feature>
<accession>A0A7W6R9V3</accession>
<evidence type="ECO:0000313" key="3">
    <source>
        <dbReference type="EMBL" id="MBB4264417.1"/>
    </source>
</evidence>
<keyword evidence="1" id="KW-0560">Oxidoreductase</keyword>
<dbReference type="EMBL" id="JACIGK010000001">
    <property type="protein sequence ID" value="MBB4264417.1"/>
    <property type="molecule type" value="Genomic_DNA"/>
</dbReference>
<dbReference type="RefSeq" id="WP_184042064.1">
    <property type="nucleotide sequence ID" value="NZ_JACIGK010000001.1"/>
</dbReference>
<dbReference type="CDD" id="cd19076">
    <property type="entry name" value="AKR_AKR13A_13D"/>
    <property type="match status" value="1"/>
</dbReference>
<comment type="caution">
    <text evidence="3">The sequence shown here is derived from an EMBL/GenBank/DDBJ whole genome shotgun (WGS) entry which is preliminary data.</text>
</comment>